<feature type="transmembrane region" description="Helical" evidence="1">
    <location>
        <begin position="6"/>
        <end position="30"/>
    </location>
</feature>
<evidence type="ECO:0000313" key="2">
    <source>
        <dbReference type="EMBL" id="OGD89590.1"/>
    </source>
</evidence>
<proteinExistence type="predicted"/>
<sequence length="155" mass="16711">MRKNHLLIVALNFSAVVILIALIATPIYFARNFAKVAGVKSQSLYLVVSQIEKFPNMTFSQNGDNYQISFNKLGPSQAFLGILIVNNPTNSTQTYKVEVTDGQAELFFGEDIGQREDQISLPSTASVPVSVYSGEEATAASQTVGFGIITTAVGE</sequence>
<protein>
    <submittedName>
        <fullName evidence="2">Uncharacterized protein</fullName>
    </submittedName>
</protein>
<evidence type="ECO:0000313" key="3">
    <source>
        <dbReference type="Proteomes" id="UP000178577"/>
    </source>
</evidence>
<accession>A0A1F5GCK8</accession>
<organism evidence="2 3">
    <name type="scientific">Candidatus Curtissbacteria bacterium RIFCSPHIGHO2_01_FULL_40_12</name>
    <dbReference type="NCBI Taxonomy" id="1797710"/>
    <lineage>
        <taxon>Bacteria</taxon>
        <taxon>Candidatus Curtissiibacteriota</taxon>
    </lineage>
</organism>
<dbReference type="AlphaFoldDB" id="A0A1F5GCK8"/>
<dbReference type="EMBL" id="MFAY01000004">
    <property type="protein sequence ID" value="OGD89590.1"/>
    <property type="molecule type" value="Genomic_DNA"/>
</dbReference>
<dbReference type="Proteomes" id="UP000178577">
    <property type="component" value="Unassembled WGS sequence"/>
</dbReference>
<evidence type="ECO:0000256" key="1">
    <source>
        <dbReference type="SAM" id="Phobius"/>
    </source>
</evidence>
<comment type="caution">
    <text evidence="2">The sequence shown here is derived from an EMBL/GenBank/DDBJ whole genome shotgun (WGS) entry which is preliminary data.</text>
</comment>
<reference evidence="2 3" key="1">
    <citation type="journal article" date="2016" name="Nat. Commun.">
        <title>Thousands of microbial genomes shed light on interconnected biogeochemical processes in an aquifer system.</title>
        <authorList>
            <person name="Anantharaman K."/>
            <person name="Brown C.T."/>
            <person name="Hug L.A."/>
            <person name="Sharon I."/>
            <person name="Castelle C.J."/>
            <person name="Probst A.J."/>
            <person name="Thomas B.C."/>
            <person name="Singh A."/>
            <person name="Wilkins M.J."/>
            <person name="Karaoz U."/>
            <person name="Brodie E.L."/>
            <person name="Williams K.H."/>
            <person name="Hubbard S.S."/>
            <person name="Banfield J.F."/>
        </authorList>
    </citation>
    <scope>NUCLEOTIDE SEQUENCE [LARGE SCALE GENOMIC DNA]</scope>
</reference>
<name>A0A1F5GCK8_9BACT</name>
<keyword evidence="1" id="KW-1133">Transmembrane helix</keyword>
<keyword evidence="1" id="KW-0812">Transmembrane</keyword>
<keyword evidence="1" id="KW-0472">Membrane</keyword>
<gene>
    <name evidence="2" type="ORF">A2693_01100</name>
</gene>